<name>A0ABS4Y9H7_9ACTN</name>
<gene>
    <name evidence="1" type="ORF">JO379_004556</name>
</gene>
<protein>
    <recommendedName>
        <fullName evidence="3">Acyl-CoA reductase</fullName>
    </recommendedName>
</protein>
<accession>A0ABS4Y9H7</accession>
<dbReference type="RefSeq" id="WP_209516727.1">
    <property type="nucleotide sequence ID" value="NZ_JAGIOH010000001.1"/>
</dbReference>
<evidence type="ECO:0000313" key="1">
    <source>
        <dbReference type="EMBL" id="MBP2405087.1"/>
    </source>
</evidence>
<reference evidence="1 2" key="1">
    <citation type="submission" date="2021-03" db="EMBL/GenBank/DDBJ databases">
        <title>Sequencing the genomes of 1000 actinobacteria strains.</title>
        <authorList>
            <person name="Klenk H.-P."/>
        </authorList>
    </citation>
    <scope>NUCLEOTIDE SEQUENCE [LARGE SCALE GENOMIC DNA]</scope>
    <source>
        <strain evidence="1 2">DSM 41480</strain>
    </source>
</reference>
<dbReference type="EMBL" id="JAGIOH010000001">
    <property type="protein sequence ID" value="MBP2405087.1"/>
    <property type="molecule type" value="Genomic_DNA"/>
</dbReference>
<organism evidence="1 2">
    <name type="scientific">Streptomyces syringium</name>
    <dbReference type="NCBI Taxonomy" id="76729"/>
    <lineage>
        <taxon>Bacteria</taxon>
        <taxon>Bacillati</taxon>
        <taxon>Actinomycetota</taxon>
        <taxon>Actinomycetes</taxon>
        <taxon>Kitasatosporales</taxon>
        <taxon>Streptomycetaceae</taxon>
        <taxon>Streptomyces</taxon>
    </lineage>
</organism>
<dbReference type="InterPro" id="IPR016161">
    <property type="entry name" value="Ald_DH/histidinol_DH"/>
</dbReference>
<evidence type="ECO:0008006" key="3">
    <source>
        <dbReference type="Google" id="ProtNLM"/>
    </source>
</evidence>
<proteinExistence type="predicted"/>
<evidence type="ECO:0000313" key="2">
    <source>
        <dbReference type="Proteomes" id="UP001519291"/>
    </source>
</evidence>
<keyword evidence="2" id="KW-1185">Reference proteome</keyword>
<dbReference type="Proteomes" id="UP001519291">
    <property type="component" value="Unassembled WGS sequence"/>
</dbReference>
<dbReference type="GeneID" id="91571421"/>
<comment type="caution">
    <text evidence="1">The sequence shown here is derived from an EMBL/GenBank/DDBJ whole genome shotgun (WGS) entry which is preliminary data.</text>
</comment>
<sequence>MTARPALLPAFRRAAWHTSADTLRLPGPPAELALVPEVVAASDRRWWEAQALAHGDAEFRPADRRKLLAEALDLFTDGTVTIGDSLVQSPAEFRAAIWATAGVPAALVDRWCGLLREAVPETLPGAGVPGGGVPDGALSLVSLPGNTFSCLESVLSEAARSAAVWVRPSRREPWSAARLVAALLAVGWPAWRLGLYPSERRTLRGLVRLTDRQIVYGGAGPAASVRGAPQLTVHGPGRGCALVPPGMGTSEAVAWLLPLVAGDGGRFCSNVRTVVCPGPGADALATALAEALDVLPTDPAAPWPLTACRTPGEAERAAWGVRERLRPGDRLLTRRPPTARTGGTGSDVYALPALALLASADPGHPLVGHEVPFPFAAVVSASPAGAEAIAAGSLFVHRLPEGPA</sequence>
<dbReference type="SUPFAM" id="SSF53720">
    <property type="entry name" value="ALDH-like"/>
    <property type="match status" value="1"/>
</dbReference>